<dbReference type="EMBL" id="MU032347">
    <property type="protein sequence ID" value="KAF3766314.1"/>
    <property type="molecule type" value="Genomic_DNA"/>
</dbReference>
<feature type="region of interest" description="Disordered" evidence="2">
    <location>
        <begin position="1"/>
        <end position="57"/>
    </location>
</feature>
<organism evidence="4 5">
    <name type="scientific">Cryphonectria parasitica (strain ATCC 38755 / EP155)</name>
    <dbReference type="NCBI Taxonomy" id="660469"/>
    <lineage>
        <taxon>Eukaryota</taxon>
        <taxon>Fungi</taxon>
        <taxon>Dikarya</taxon>
        <taxon>Ascomycota</taxon>
        <taxon>Pezizomycotina</taxon>
        <taxon>Sordariomycetes</taxon>
        <taxon>Sordariomycetidae</taxon>
        <taxon>Diaporthales</taxon>
        <taxon>Cryphonectriaceae</taxon>
        <taxon>Cryphonectria-Endothia species complex</taxon>
        <taxon>Cryphonectria</taxon>
    </lineage>
</organism>
<evidence type="ECO:0000313" key="4">
    <source>
        <dbReference type="EMBL" id="KAF3766314.1"/>
    </source>
</evidence>
<keyword evidence="5" id="KW-1185">Reference proteome</keyword>
<evidence type="ECO:0000313" key="5">
    <source>
        <dbReference type="Proteomes" id="UP000803844"/>
    </source>
</evidence>
<evidence type="ECO:0000256" key="1">
    <source>
        <dbReference type="PROSITE-ProRule" id="PRU00042"/>
    </source>
</evidence>
<dbReference type="GO" id="GO:0008270">
    <property type="term" value="F:zinc ion binding"/>
    <property type="evidence" value="ECO:0007669"/>
    <property type="project" value="UniProtKB-KW"/>
</dbReference>
<dbReference type="InterPro" id="IPR013087">
    <property type="entry name" value="Znf_C2H2_type"/>
</dbReference>
<dbReference type="Proteomes" id="UP000803844">
    <property type="component" value="Unassembled WGS sequence"/>
</dbReference>
<keyword evidence="1" id="KW-0863">Zinc-finger</keyword>
<dbReference type="PROSITE" id="PS00028">
    <property type="entry name" value="ZINC_FINGER_C2H2_1"/>
    <property type="match status" value="1"/>
</dbReference>
<comment type="caution">
    <text evidence="4">The sequence shown here is derived from an EMBL/GenBank/DDBJ whole genome shotgun (WGS) entry which is preliminary data.</text>
</comment>
<evidence type="ECO:0000259" key="3">
    <source>
        <dbReference type="PROSITE" id="PS50157"/>
    </source>
</evidence>
<reference evidence="4" key="1">
    <citation type="journal article" date="2020" name="Phytopathology">
        <title>Genome sequence of the chestnut blight fungus Cryphonectria parasitica EP155: A fundamental resource for an archetypical invasive plant pathogen.</title>
        <authorList>
            <person name="Crouch J.A."/>
            <person name="Dawe A."/>
            <person name="Aerts A."/>
            <person name="Barry K."/>
            <person name="Churchill A.C.L."/>
            <person name="Grimwood J."/>
            <person name="Hillman B."/>
            <person name="Milgroom M.G."/>
            <person name="Pangilinan J."/>
            <person name="Smith M."/>
            <person name="Salamov A."/>
            <person name="Schmutz J."/>
            <person name="Yadav J."/>
            <person name="Grigoriev I.V."/>
            <person name="Nuss D."/>
        </authorList>
    </citation>
    <scope>NUCLEOTIDE SEQUENCE</scope>
    <source>
        <strain evidence="4">EP155</strain>
    </source>
</reference>
<dbReference type="PROSITE" id="PS50157">
    <property type="entry name" value="ZINC_FINGER_C2H2_2"/>
    <property type="match status" value="1"/>
</dbReference>
<protein>
    <recommendedName>
        <fullName evidence="3">C2H2-type domain-containing protein</fullName>
    </recommendedName>
</protein>
<sequence>MPSTKTGLPTPSAYKHVDNDGNRVVPPPSASAGPSASQPTTKKRGRPPRAPSPTPRSVWESMAAPRYVPFLCEWAGCKAELQNIGTLRRHLRKVHTREGGGGVVPACRWAGCGGGGGGKEEEEETLKFERVCELDEHVDRKHLLPFVWFVGDGVRNDKLVIGPGRDREKEKEEVPAYLLGADGAQVTPWVRDQQVEDFATFKANRRRLKAILLQRDANAPSIVDEEEHA</sequence>
<proteinExistence type="predicted"/>
<feature type="domain" description="C2H2-type" evidence="3">
    <location>
        <begin position="70"/>
        <end position="100"/>
    </location>
</feature>
<evidence type="ECO:0000256" key="2">
    <source>
        <dbReference type="SAM" id="MobiDB-lite"/>
    </source>
</evidence>
<keyword evidence="1" id="KW-0479">Metal-binding</keyword>
<name>A0A9P4Y3L5_CRYP1</name>
<dbReference type="AlphaFoldDB" id="A0A9P4Y3L5"/>
<keyword evidence="1" id="KW-0862">Zinc</keyword>
<dbReference type="OrthoDB" id="5424797at2759"/>
<dbReference type="GeneID" id="63839302"/>
<dbReference type="RefSeq" id="XP_040777275.1">
    <property type="nucleotide sequence ID" value="XM_040922173.1"/>
</dbReference>
<accession>A0A9P4Y3L5</accession>
<gene>
    <name evidence="4" type="ORF">M406DRAFT_346285</name>
</gene>
<dbReference type="SMART" id="SM00355">
    <property type="entry name" value="ZnF_C2H2"/>
    <property type="match status" value="2"/>
</dbReference>